<comment type="similarity">
    <text evidence="1">Belongs to the enoyl-CoA hydratase/isomerase family.</text>
</comment>
<sequence length="280" mass="30466">MAASSSSSSSDDDSSELVLVERRTLLSSPSSSSDQKKVVGLVTLNRPSALNALTFGMIKTIAGAFRSFEDDGDVSCAVLCARGKGFCAGVDLKAASQVFKRRDSYADSYEFDVVHQMERCSFPIVGVVHGAAITAGFEIALACDVLVASEDAFFADTHCKWGIMPGWGLSQKLPRLVGINNARLASLTSCKVSSGRALAWGLVQSVHGTRDLALQEALRICQRVCRNDEGTVRAYKSVLNRGYGCTYEEGRELERRVAWNAYGEMDPDHFKRLARFKSKL</sequence>
<protein>
    <submittedName>
        <fullName evidence="2">Enoyl-CoA hydratase/isomerase</fullName>
    </submittedName>
</protein>
<evidence type="ECO:0000256" key="1">
    <source>
        <dbReference type="ARBA" id="ARBA00005254"/>
    </source>
</evidence>
<dbReference type="CDD" id="cd06558">
    <property type="entry name" value="crotonase-like"/>
    <property type="match status" value="1"/>
</dbReference>
<dbReference type="Gene3D" id="3.90.226.10">
    <property type="entry name" value="2-enoyl-CoA Hydratase, Chain A, domain 1"/>
    <property type="match status" value="1"/>
</dbReference>
<keyword evidence="2" id="KW-0413">Isomerase</keyword>
<evidence type="ECO:0000313" key="3">
    <source>
        <dbReference type="Proteomes" id="UP000316726"/>
    </source>
</evidence>
<dbReference type="AlphaFoldDB" id="A0A5B8MSF3"/>
<reference evidence="2 3" key="1">
    <citation type="submission" date="2018-07" db="EMBL/GenBank/DDBJ databases">
        <title>The complete nuclear genome of the prasinophyte Chloropicon primus (CCMP1205).</title>
        <authorList>
            <person name="Pombert J.-F."/>
            <person name="Otis C."/>
            <person name="Turmel M."/>
            <person name="Lemieux C."/>
        </authorList>
    </citation>
    <scope>NUCLEOTIDE SEQUENCE [LARGE SCALE GENOMIC DNA]</scope>
    <source>
        <strain evidence="2 3">CCMP1205</strain>
    </source>
</reference>
<dbReference type="STRING" id="1764295.A0A5B8MSF3"/>
<evidence type="ECO:0000313" key="2">
    <source>
        <dbReference type="EMBL" id="QDZ23177.1"/>
    </source>
</evidence>
<dbReference type="OrthoDB" id="2139957at2759"/>
<gene>
    <name evidence="2" type="ORF">A3770_09p56950</name>
</gene>
<proteinExistence type="inferred from homology"/>
<organism evidence="2 3">
    <name type="scientific">Chloropicon primus</name>
    <dbReference type="NCBI Taxonomy" id="1764295"/>
    <lineage>
        <taxon>Eukaryota</taxon>
        <taxon>Viridiplantae</taxon>
        <taxon>Chlorophyta</taxon>
        <taxon>Chloropicophyceae</taxon>
        <taxon>Chloropicales</taxon>
        <taxon>Chloropicaceae</taxon>
        <taxon>Chloropicon</taxon>
    </lineage>
</organism>
<dbReference type="GO" id="GO:0016853">
    <property type="term" value="F:isomerase activity"/>
    <property type="evidence" value="ECO:0007669"/>
    <property type="project" value="UniProtKB-KW"/>
</dbReference>
<dbReference type="InterPro" id="IPR001753">
    <property type="entry name" value="Enoyl-CoA_hydra/iso"/>
</dbReference>
<dbReference type="Proteomes" id="UP000316726">
    <property type="component" value="Chromosome 9"/>
</dbReference>
<name>A0A5B8MSF3_9CHLO</name>
<keyword evidence="3" id="KW-1185">Reference proteome</keyword>
<dbReference type="PANTHER" id="PTHR43802">
    <property type="entry name" value="ENOYL-COA HYDRATASE"/>
    <property type="match status" value="1"/>
</dbReference>
<dbReference type="EMBL" id="CP031042">
    <property type="protein sequence ID" value="QDZ23177.1"/>
    <property type="molecule type" value="Genomic_DNA"/>
</dbReference>
<dbReference type="SUPFAM" id="SSF52096">
    <property type="entry name" value="ClpP/crotonase"/>
    <property type="match status" value="1"/>
</dbReference>
<dbReference type="Pfam" id="PF00378">
    <property type="entry name" value="ECH_1"/>
    <property type="match status" value="1"/>
</dbReference>
<dbReference type="InterPro" id="IPR029045">
    <property type="entry name" value="ClpP/crotonase-like_dom_sf"/>
</dbReference>
<dbReference type="PANTHER" id="PTHR43802:SF1">
    <property type="entry name" value="IP11341P-RELATED"/>
    <property type="match status" value="1"/>
</dbReference>
<accession>A0A5B8MSF3</accession>